<dbReference type="Pfam" id="PF13516">
    <property type="entry name" value="LRR_6"/>
    <property type="match status" value="3"/>
</dbReference>
<protein>
    <recommendedName>
        <fullName evidence="3">SPRY-associated domain-containing protein</fullName>
    </recommendedName>
</protein>
<evidence type="ECO:0000256" key="1">
    <source>
        <dbReference type="ARBA" id="ARBA00022614"/>
    </source>
</evidence>
<dbReference type="Ensembl" id="ENSOABT00000069057.1">
    <property type="protein sequence ID" value="ENSOABP00000060272.1"/>
    <property type="gene ID" value="ENSOABG00000026084.1"/>
</dbReference>
<gene>
    <name evidence="4" type="primary">LOC116310879</name>
</gene>
<dbReference type="InterPro" id="IPR001611">
    <property type="entry name" value="Leu-rich_rpt"/>
</dbReference>
<dbReference type="InterPro" id="IPR051261">
    <property type="entry name" value="NLR"/>
</dbReference>
<dbReference type="Gene3D" id="2.60.120.920">
    <property type="match status" value="1"/>
</dbReference>
<keyword evidence="1" id="KW-0433">Leucine-rich repeat</keyword>
<keyword evidence="2" id="KW-0677">Repeat</keyword>
<evidence type="ECO:0000313" key="5">
    <source>
        <dbReference type="Proteomes" id="UP000472276"/>
    </source>
</evidence>
<evidence type="ECO:0000256" key="2">
    <source>
        <dbReference type="ARBA" id="ARBA00022737"/>
    </source>
</evidence>
<reference evidence="4" key="2">
    <citation type="submission" date="2025-08" db="UniProtKB">
        <authorList>
            <consortium name="Ensembl"/>
        </authorList>
    </citation>
    <scope>IDENTIFICATION</scope>
</reference>
<dbReference type="InterPro" id="IPR006574">
    <property type="entry name" value="PRY"/>
</dbReference>
<dbReference type="Proteomes" id="UP000472276">
    <property type="component" value="Unassembled WGS sequence"/>
</dbReference>
<dbReference type="InterPro" id="IPR013320">
    <property type="entry name" value="ConA-like_dom_sf"/>
</dbReference>
<dbReference type="Pfam" id="PF13765">
    <property type="entry name" value="PRY"/>
    <property type="match status" value="1"/>
</dbReference>
<reference evidence="5" key="1">
    <citation type="submission" date="2020-03" db="EMBL/GenBank/DDBJ databases">
        <title>Evolution of repeat sequences and sex chromosomes of tilapia species revealed by chromosome-level genomes.</title>
        <authorList>
            <person name="Xu L."/>
            <person name="Tao W."/>
            <person name="Wang D."/>
            <person name="Zhou Q."/>
        </authorList>
    </citation>
    <scope>NUCLEOTIDE SEQUENCE [LARGE SCALE GENOMIC DNA]</scope>
    <source>
        <strain evidence="5">Israel</strain>
    </source>
</reference>
<organism evidence="4 5">
    <name type="scientific">Oreochromis aureus</name>
    <name type="common">Israeli tilapia</name>
    <name type="synonym">Chromis aureus</name>
    <dbReference type="NCBI Taxonomy" id="47969"/>
    <lineage>
        <taxon>Eukaryota</taxon>
        <taxon>Metazoa</taxon>
        <taxon>Chordata</taxon>
        <taxon>Craniata</taxon>
        <taxon>Vertebrata</taxon>
        <taxon>Euteleostomi</taxon>
        <taxon>Actinopterygii</taxon>
        <taxon>Neopterygii</taxon>
        <taxon>Teleostei</taxon>
        <taxon>Neoteleostei</taxon>
        <taxon>Acanthomorphata</taxon>
        <taxon>Ovalentaria</taxon>
        <taxon>Cichlomorphae</taxon>
        <taxon>Cichliformes</taxon>
        <taxon>Cichlidae</taxon>
        <taxon>African cichlids</taxon>
        <taxon>Pseudocrenilabrinae</taxon>
        <taxon>Oreochromini</taxon>
        <taxon>Oreochromis</taxon>
    </lineage>
</organism>
<keyword evidence="5" id="KW-1185">Reference proteome</keyword>
<dbReference type="PANTHER" id="PTHR24106">
    <property type="entry name" value="NACHT, LRR AND CARD DOMAINS-CONTAINING"/>
    <property type="match status" value="1"/>
</dbReference>
<evidence type="ECO:0000313" key="4">
    <source>
        <dbReference type="Ensembl" id="ENSOABP00000060272.1"/>
    </source>
</evidence>
<dbReference type="SUPFAM" id="SSF52047">
    <property type="entry name" value="RNI-like"/>
    <property type="match status" value="1"/>
</dbReference>
<dbReference type="InterPro" id="IPR043136">
    <property type="entry name" value="B30.2/SPRY_sf"/>
</dbReference>
<dbReference type="Gene3D" id="3.80.10.10">
    <property type="entry name" value="Ribonuclease Inhibitor"/>
    <property type="match status" value="1"/>
</dbReference>
<evidence type="ECO:0000259" key="3">
    <source>
        <dbReference type="Pfam" id="PF13765"/>
    </source>
</evidence>
<feature type="domain" description="SPRY-associated" evidence="3">
    <location>
        <begin position="128"/>
        <end position="155"/>
    </location>
</feature>
<dbReference type="SMART" id="SM00368">
    <property type="entry name" value="LRR_RI"/>
    <property type="match status" value="3"/>
</dbReference>
<reference evidence="4" key="3">
    <citation type="submission" date="2025-09" db="UniProtKB">
        <authorList>
            <consortium name="Ensembl"/>
        </authorList>
    </citation>
    <scope>IDENTIFICATION</scope>
</reference>
<dbReference type="SUPFAM" id="SSF49899">
    <property type="entry name" value="Concanavalin A-like lectins/glucanases"/>
    <property type="match status" value="1"/>
</dbReference>
<dbReference type="AlphaFoldDB" id="A0AAZ1WXV4"/>
<dbReference type="InterPro" id="IPR032675">
    <property type="entry name" value="LRR_dom_sf"/>
</dbReference>
<proteinExistence type="predicted"/>
<name>A0AAZ1WXV4_OREAU</name>
<sequence length="163" mass="17549">SRSGCRSCAALSSILSSQSSTLRELDMSNNNLQDSGVKLLCAGLGSPHCMLETLRLSGCQITGTGFTSLATALRSNPSYLKELDLSFNHPGDSGMKLLSHLKEDPHDVLLSPPEPKTRAGFLKYSCEITLDPNTAKTHLLLSEGNRKATRMEQPHCSDSSVSQ</sequence>
<accession>A0AAZ1WXV4</accession>